<evidence type="ECO:0000259" key="2">
    <source>
        <dbReference type="Pfam" id="PF09994"/>
    </source>
</evidence>
<dbReference type="PANTHER" id="PTHR33840:SF2">
    <property type="entry name" value="TLE1 PHOSPHOLIPASE DOMAIN-CONTAINING PROTEIN"/>
    <property type="match status" value="1"/>
</dbReference>
<name>A0A4Y9YNS8_9APHY</name>
<dbReference type="SUPFAM" id="SSF53474">
    <property type="entry name" value="alpha/beta-Hydrolases"/>
    <property type="match status" value="1"/>
</dbReference>
<evidence type="ECO:0000313" key="4">
    <source>
        <dbReference type="Proteomes" id="UP000298390"/>
    </source>
</evidence>
<dbReference type="InterPro" id="IPR018712">
    <property type="entry name" value="Tle1-like_cat"/>
</dbReference>
<feature type="domain" description="T6SS Phospholipase effector Tle1-like catalytic" evidence="2">
    <location>
        <begin position="35"/>
        <end position="349"/>
    </location>
</feature>
<gene>
    <name evidence="3" type="ORF">EVJ58_g3292</name>
</gene>
<dbReference type="Proteomes" id="UP000298390">
    <property type="component" value="Unassembled WGS sequence"/>
</dbReference>
<protein>
    <recommendedName>
        <fullName evidence="2">T6SS Phospholipase effector Tle1-like catalytic domain-containing protein</fullName>
    </recommendedName>
</protein>
<evidence type="ECO:0000313" key="3">
    <source>
        <dbReference type="EMBL" id="TFY63363.1"/>
    </source>
</evidence>
<dbReference type="EMBL" id="SEKV01000132">
    <property type="protein sequence ID" value="TFY63363.1"/>
    <property type="molecule type" value="Genomic_DNA"/>
</dbReference>
<dbReference type="Pfam" id="PF09994">
    <property type="entry name" value="T6SS_Tle1-like_cat"/>
    <property type="match status" value="1"/>
</dbReference>
<dbReference type="STRING" id="34475.A0A4Y9YNS8"/>
<sequence length="518" mass="58343">MSNACSVSPSPTNVDFPSTPNDRDVIPPTSKQTPRTLVLCFDGTGDQFDTDNSNVILFFSMLMKDNPEEQMVYYQSGIGTYTIPEIATPLYAGISKTLDEMIAWNLNAHVMGGYEFLMSNYRAGDKICLFGFSRGAYTARALAGMIHKASTRVGLLPRSNHQQVPFAYHMFTRDDEWGWRQSTEFKKTFSMDIDIEFIGVWDTVRSVGLIPHTLPFTSSNSAIKIFRHALSLDEHRAKFKANHYQWPTELELKQGVQPGQMPKAGQRQASGWGKSAKDAKGRKPGQRRSSSQEEMRHEQEFSAADGHNAVTNVKEVWFAGCHTDVGGGSVENTSRHNLARIPLRWMIRECFLTGIGVRFHSELLRNVGLDPDALSKNAPRPPPLFAEPGSPLIRPRHARGRSDVTLVDGEDHGPRLSEEQEDLIDALCPIFDELKISRLWWILEVIPLVHRVRDKMYGWVDKWITNWGRGRTVPDDAVFNVHRSVEIRLRAGRDGLLEGGAYKPNAIIPHGLKMNFVD</sequence>
<comment type="caution">
    <text evidence="3">The sequence shown here is derived from an EMBL/GenBank/DDBJ whole genome shotgun (WGS) entry which is preliminary data.</text>
</comment>
<dbReference type="AlphaFoldDB" id="A0A4Y9YNS8"/>
<reference evidence="3 4" key="1">
    <citation type="submission" date="2019-01" db="EMBL/GenBank/DDBJ databases">
        <title>Genome sequencing of the rare red list fungi Fomitopsis rosea.</title>
        <authorList>
            <person name="Buettner E."/>
            <person name="Kellner H."/>
        </authorList>
    </citation>
    <scope>NUCLEOTIDE SEQUENCE [LARGE SCALE GENOMIC DNA]</scope>
    <source>
        <strain evidence="3 4">DSM 105464</strain>
    </source>
</reference>
<accession>A0A4Y9YNS8</accession>
<dbReference type="PANTHER" id="PTHR33840">
    <property type="match status" value="1"/>
</dbReference>
<feature type="compositionally biased region" description="Basic and acidic residues" evidence="1">
    <location>
        <begin position="290"/>
        <end position="300"/>
    </location>
</feature>
<proteinExistence type="predicted"/>
<evidence type="ECO:0000256" key="1">
    <source>
        <dbReference type="SAM" id="MobiDB-lite"/>
    </source>
</evidence>
<feature type="region of interest" description="Disordered" evidence="1">
    <location>
        <begin position="1"/>
        <end position="31"/>
    </location>
</feature>
<feature type="region of interest" description="Disordered" evidence="1">
    <location>
        <begin position="258"/>
        <end position="306"/>
    </location>
</feature>
<organism evidence="3 4">
    <name type="scientific">Rhodofomes roseus</name>
    <dbReference type="NCBI Taxonomy" id="34475"/>
    <lineage>
        <taxon>Eukaryota</taxon>
        <taxon>Fungi</taxon>
        <taxon>Dikarya</taxon>
        <taxon>Basidiomycota</taxon>
        <taxon>Agaricomycotina</taxon>
        <taxon>Agaricomycetes</taxon>
        <taxon>Polyporales</taxon>
        <taxon>Rhodofomes</taxon>
    </lineage>
</organism>
<dbReference type="InterPro" id="IPR029058">
    <property type="entry name" value="AB_hydrolase_fold"/>
</dbReference>
<feature type="compositionally biased region" description="Polar residues" evidence="1">
    <location>
        <begin position="1"/>
        <end position="20"/>
    </location>
</feature>